<sequence length="358" mass="40824">MDPSEAREKLSLYCPISPELHPRAEEVEARSVEWMTRHRIYPDEQEWLRLSRIRVGEFVARIMPTGTEASLQAAADFVMWLFAFDDAFCDEGRFGQRPHGMAVYAGWLGHLLDSPHAEVLPEDPYAQSLRDLRLRMEVHASPVQLRRWSDAVRSYLYSQVWEAANRDDQRVCDVDSYTVLRLYSGAAMVCPTLIDIVNQHEVSTEELARPLVRAAGEMAGTIVVWDNDLISHEKESRRGEDQHNLLSVLMHERGCSMEEATREAVRMRDAVMALFLRLLAQGQSSASLELSLYLKGLGNFVRANIDWSNRSGRYFEREVRSSAEGVVALEMPLVDVTTLEPLPVRSIQWWWGCVSSEG</sequence>
<comment type="similarity">
    <text evidence="1">Belongs to the terpene synthase family.</text>
</comment>
<protein>
    <recommendedName>
        <fullName evidence="1">Terpene synthase</fullName>
        <ecNumber evidence="1">4.2.3.-</ecNumber>
    </recommendedName>
</protein>
<keyword evidence="1" id="KW-0460">Magnesium</keyword>
<dbReference type="PANTHER" id="PTHR35201">
    <property type="entry name" value="TERPENE SYNTHASE"/>
    <property type="match status" value="1"/>
</dbReference>
<dbReference type="InterPro" id="IPR034686">
    <property type="entry name" value="Terpene_cyclase-like_2"/>
</dbReference>
<dbReference type="Gene3D" id="1.10.600.10">
    <property type="entry name" value="Farnesyl Diphosphate Synthase"/>
    <property type="match status" value="1"/>
</dbReference>
<evidence type="ECO:0000313" key="3">
    <source>
        <dbReference type="Proteomes" id="UP000315369"/>
    </source>
</evidence>
<accession>A0A540WZF9</accession>
<keyword evidence="1" id="KW-0456">Lyase</keyword>
<dbReference type="GO" id="GO:0046872">
    <property type="term" value="F:metal ion binding"/>
    <property type="evidence" value="ECO:0007669"/>
    <property type="project" value="UniProtKB-KW"/>
</dbReference>
<reference evidence="2 3" key="1">
    <citation type="submission" date="2019-06" db="EMBL/GenBank/DDBJ databases">
        <authorList>
            <person name="Livingstone P."/>
            <person name="Whitworth D."/>
        </authorList>
    </citation>
    <scope>NUCLEOTIDE SEQUENCE [LARGE SCALE GENOMIC DNA]</scope>
    <source>
        <strain evidence="2 3">AM401</strain>
    </source>
</reference>
<dbReference type="EC" id="4.2.3.-" evidence="1"/>
<organism evidence="2 3">
    <name type="scientific">Myxococcus llanfairpwllgwyngyllgogerychwyrndrobwllllantysiliogogogochensis</name>
    <dbReference type="NCBI Taxonomy" id="2590453"/>
    <lineage>
        <taxon>Bacteria</taxon>
        <taxon>Pseudomonadati</taxon>
        <taxon>Myxococcota</taxon>
        <taxon>Myxococcia</taxon>
        <taxon>Myxococcales</taxon>
        <taxon>Cystobacterineae</taxon>
        <taxon>Myxococcaceae</taxon>
        <taxon>Myxococcus</taxon>
    </lineage>
</organism>
<dbReference type="PANTHER" id="PTHR35201:SF4">
    <property type="entry name" value="BETA-PINACENE SYNTHASE-RELATED"/>
    <property type="match status" value="1"/>
</dbReference>
<dbReference type="Pfam" id="PF19086">
    <property type="entry name" value="Terpene_syn_C_2"/>
    <property type="match status" value="1"/>
</dbReference>
<dbReference type="RefSeq" id="WP_141643953.1">
    <property type="nucleotide sequence ID" value="NZ_VIFM01000071.1"/>
</dbReference>
<dbReference type="SFLD" id="SFLDS00005">
    <property type="entry name" value="Isoprenoid_Synthase_Type_I"/>
    <property type="match status" value="1"/>
</dbReference>
<dbReference type="Proteomes" id="UP000315369">
    <property type="component" value="Unassembled WGS sequence"/>
</dbReference>
<dbReference type="InterPro" id="IPR008949">
    <property type="entry name" value="Isoprenoid_synthase_dom_sf"/>
</dbReference>
<name>A0A540WZF9_9BACT</name>
<gene>
    <name evidence="2" type="ORF">FJV41_19130</name>
</gene>
<dbReference type="AlphaFoldDB" id="A0A540WZF9"/>
<dbReference type="GO" id="GO:0010333">
    <property type="term" value="F:terpene synthase activity"/>
    <property type="evidence" value="ECO:0007669"/>
    <property type="project" value="InterPro"/>
</dbReference>
<evidence type="ECO:0000313" key="2">
    <source>
        <dbReference type="EMBL" id="TQF14343.1"/>
    </source>
</evidence>
<proteinExistence type="inferred from homology"/>
<dbReference type="EMBL" id="VIFM01000071">
    <property type="protein sequence ID" value="TQF14343.1"/>
    <property type="molecule type" value="Genomic_DNA"/>
</dbReference>
<dbReference type="SFLD" id="SFLDG01020">
    <property type="entry name" value="Terpene_Cyclase_Like_2"/>
    <property type="match status" value="1"/>
</dbReference>
<comment type="cofactor">
    <cofactor evidence="1">
        <name>Mg(2+)</name>
        <dbReference type="ChEBI" id="CHEBI:18420"/>
    </cofactor>
</comment>
<evidence type="ECO:0000256" key="1">
    <source>
        <dbReference type="RuleBase" id="RU366034"/>
    </source>
</evidence>
<keyword evidence="3" id="KW-1185">Reference proteome</keyword>
<dbReference type="OrthoDB" id="2989600at2"/>
<dbReference type="SUPFAM" id="SSF48576">
    <property type="entry name" value="Terpenoid synthases"/>
    <property type="match status" value="1"/>
</dbReference>
<comment type="caution">
    <text evidence="2">The sequence shown here is derived from an EMBL/GenBank/DDBJ whole genome shotgun (WGS) entry which is preliminary data.</text>
</comment>
<keyword evidence="1" id="KW-0479">Metal-binding</keyword>